<dbReference type="Gene3D" id="1.25.40.10">
    <property type="entry name" value="Tetratricopeptide repeat domain"/>
    <property type="match status" value="2"/>
</dbReference>
<gene>
    <name evidence="4" type="ORF">EV685_2440</name>
</gene>
<dbReference type="InterPro" id="IPR001054">
    <property type="entry name" value="A/G_cyclase"/>
</dbReference>
<keyword evidence="1" id="KW-0547">Nucleotide-binding</keyword>
<dbReference type="SUPFAM" id="SSF52540">
    <property type="entry name" value="P-loop containing nucleoside triphosphate hydrolases"/>
    <property type="match status" value="1"/>
</dbReference>
<dbReference type="Gene3D" id="3.30.70.1230">
    <property type="entry name" value="Nucleotide cyclase"/>
    <property type="match status" value="1"/>
</dbReference>
<dbReference type="SMART" id="SM00044">
    <property type="entry name" value="CYCc"/>
    <property type="match status" value="1"/>
</dbReference>
<dbReference type="OrthoDB" id="1178869at2"/>
<dbReference type="GO" id="GO:0005524">
    <property type="term" value="F:ATP binding"/>
    <property type="evidence" value="ECO:0007669"/>
    <property type="project" value="UniProtKB-KW"/>
</dbReference>
<dbReference type="Pfam" id="PF13191">
    <property type="entry name" value="AAA_16"/>
    <property type="match status" value="1"/>
</dbReference>
<dbReference type="SUPFAM" id="SSF55073">
    <property type="entry name" value="Nucleotide cyclase"/>
    <property type="match status" value="1"/>
</dbReference>
<evidence type="ECO:0000313" key="4">
    <source>
        <dbReference type="EMBL" id="RZS54954.1"/>
    </source>
</evidence>
<dbReference type="PROSITE" id="PS50125">
    <property type="entry name" value="GUANYLATE_CYCLASE_2"/>
    <property type="match status" value="1"/>
</dbReference>
<dbReference type="GO" id="GO:0009190">
    <property type="term" value="P:cyclic nucleotide biosynthetic process"/>
    <property type="evidence" value="ECO:0007669"/>
    <property type="project" value="InterPro"/>
</dbReference>
<protein>
    <submittedName>
        <fullName evidence="4">Putative ATPase</fullName>
    </submittedName>
</protein>
<dbReference type="RefSeq" id="WP_130482259.1">
    <property type="nucleotide sequence ID" value="NZ_SGWV01000009.1"/>
</dbReference>
<proteinExistence type="predicted"/>
<dbReference type="SUPFAM" id="SSF48452">
    <property type="entry name" value="TPR-like"/>
    <property type="match status" value="2"/>
</dbReference>
<reference evidence="4 5" key="1">
    <citation type="submission" date="2019-02" db="EMBL/GenBank/DDBJ databases">
        <title>Genomic Encyclopedia of Type Strains, Phase IV (KMG-IV): sequencing the most valuable type-strain genomes for metagenomic binning, comparative biology and taxonomic classification.</title>
        <authorList>
            <person name="Goeker M."/>
        </authorList>
    </citation>
    <scope>NUCLEOTIDE SEQUENCE [LARGE SCALE GENOMIC DNA]</scope>
    <source>
        <strain evidence="4 5">DSM 10617</strain>
    </source>
</reference>
<dbReference type="InterPro" id="IPR041664">
    <property type="entry name" value="AAA_16"/>
</dbReference>
<dbReference type="GO" id="GO:0004016">
    <property type="term" value="F:adenylate cyclase activity"/>
    <property type="evidence" value="ECO:0007669"/>
    <property type="project" value="UniProtKB-ARBA"/>
</dbReference>
<dbReference type="InterPro" id="IPR029787">
    <property type="entry name" value="Nucleotide_cyclase"/>
</dbReference>
<dbReference type="PANTHER" id="PTHR16305:SF28">
    <property type="entry name" value="GUANYLATE CYCLASE DOMAIN-CONTAINING PROTEIN"/>
    <property type="match status" value="1"/>
</dbReference>
<feature type="domain" description="Guanylate cyclase" evidence="3">
    <location>
        <begin position="359"/>
        <end position="474"/>
    </location>
</feature>
<evidence type="ECO:0000259" key="3">
    <source>
        <dbReference type="PROSITE" id="PS50125"/>
    </source>
</evidence>
<dbReference type="EMBL" id="SGWV01000009">
    <property type="protein sequence ID" value="RZS54954.1"/>
    <property type="molecule type" value="Genomic_DNA"/>
</dbReference>
<evidence type="ECO:0000256" key="2">
    <source>
        <dbReference type="ARBA" id="ARBA00022840"/>
    </source>
</evidence>
<dbReference type="Proteomes" id="UP000293433">
    <property type="component" value="Unassembled WGS sequence"/>
</dbReference>
<dbReference type="GO" id="GO:0035556">
    <property type="term" value="P:intracellular signal transduction"/>
    <property type="evidence" value="ECO:0007669"/>
    <property type="project" value="InterPro"/>
</dbReference>
<dbReference type="InterPro" id="IPR011990">
    <property type="entry name" value="TPR-like_helical_dom_sf"/>
</dbReference>
<comment type="caution">
    <text evidence="4">The sequence shown here is derived from an EMBL/GenBank/DDBJ whole genome shotgun (WGS) entry which is preliminary data.</text>
</comment>
<dbReference type="GO" id="GO:0005737">
    <property type="term" value="C:cytoplasm"/>
    <property type="evidence" value="ECO:0007669"/>
    <property type="project" value="TreeGrafter"/>
</dbReference>
<organism evidence="4 5">
    <name type="scientific">Sphaerotilus mobilis</name>
    <dbReference type="NCBI Taxonomy" id="47994"/>
    <lineage>
        <taxon>Bacteria</taxon>
        <taxon>Pseudomonadati</taxon>
        <taxon>Pseudomonadota</taxon>
        <taxon>Betaproteobacteria</taxon>
        <taxon>Burkholderiales</taxon>
        <taxon>Sphaerotilaceae</taxon>
        <taxon>Sphaerotilus</taxon>
    </lineage>
</organism>
<dbReference type="CDD" id="cd07302">
    <property type="entry name" value="CHD"/>
    <property type="match status" value="1"/>
</dbReference>
<keyword evidence="5" id="KW-1185">Reference proteome</keyword>
<dbReference type="PANTHER" id="PTHR16305">
    <property type="entry name" value="TESTICULAR SOLUBLE ADENYLYL CYCLASE"/>
    <property type="match status" value="1"/>
</dbReference>
<accession>A0A4Q7LKI5</accession>
<dbReference type="InterPro" id="IPR027417">
    <property type="entry name" value="P-loop_NTPase"/>
</dbReference>
<sequence>MPATRAESPRPSLLLMIVREGDRLCCTLTDGGGIGLRAELPVAPYWRLEAMAASLSGHDGATQRQTYGGLVYRELLPLPVRQTLARLGPCDLTLQLAPDLAGVTWELAFDGELHLDERHAVARRLIDGQATVARPHAGAPRELLRVLMLAEDGAQPVTELLDTLQGNGLRALLVDRAAVGSGALQALLHRHDVLHLVGGLDGAGAADPASAALLPLQHWPNASGRAIEASVELAAEAGGGLALVVLQATPSQLRAALASRSGAVRQLINAGVPVLLHAGAQPSDPPWPGRTSPQAFLSTLYPCLGAGLTLGESVRRARLAARAQGEPCAHTQLLGNPSLRLLQPTRPASGAADHVRQVTVLSCDLVDSTRLMHQLGDEAYSEQLARYHAVLGETVAAHGGRADDPQGDDGVMCYFGFPQAIENAAVLALRAGLQILARCAALGLPVRLGAATGQVVVKSDQPVGAAVHYAARLQAIAPPGQLIASEATWRVVAERFEFESLGAAPSMKGFDQPGEIYRVLGESTLRGTERFDRQSQLAPFVGRVEELAWLRARSRLDERADPRARALLVLGEAGIGKSRLVREFRRGEAGRGWRFIEWRCAPEQATTAWFPVTEFLGRYLRFRDTDSAQQRRDKIAASDMGQLRHEQGGALLAQLLSVHGDPAALAGWSSERQRRATMDLLLQWMWQAVEAEPVCLVVEDLHWIDPSTRALIARALSEGNGRRLLLLMTSRPEPGQDDSDLGADTLLLPGLTPDTARQMVDSLCGARRIDPDTAHWLLERADGVPLFLEESTRMLLDLAGPAVDPRPATAPVPATIHDLLMARLDRAPAAKRLAQVASVIGREFTRSLLGAVVAHTHCPVGVADLDDSMATLVQADLLIPRGSDHEPLYLFRHALLRDAAYGSLWERDRRRLHGVIAEVIELTLPHVAEAQPELLARHLTEAGLIAEAVAQWERAARRSAARSAHLEAIADLETALVLLDHMAPGLERERSALRLNLLLASRLIATEGYGADRVEHVYGRALDLARQLGDDVALAKALFGLEGFHFMRADFDRARQIGQQAGELAQRSTDPMARLQSQWSEANLVFHQGDLIGAVDRMNQCLADYRNLPHRPSAVQDPGVMCLCYSAWALWQLGQPDEALRRAEQVVELARGLKHRFSMAEAYGFLSVVHFFRGENEAALQSVQQAIEISQEGGFSVWLAHAEVVRGRLLVQVGDVDRGVALLRTGYQRWVDSGAVVTRSFYLALWAQGEAAAGRSDQALALLAEALELVATRGERYFEPELLRLSGEFQRLLALGDQAVDPGADPQRLKAMLDASRDWLAQARERAAAMGQHGIALRVAISRLRLEQDRQALRLDDDRPGQPIAVARVEQARRDLEEALAAIQGGRGSRDVLWAEALLARLSGEPRAARAPLWIDADMARSFDLPTLDARLWPQAGLATQDSG</sequence>
<name>A0A4Q7LKI5_9BURK</name>
<evidence type="ECO:0000313" key="5">
    <source>
        <dbReference type="Proteomes" id="UP000293433"/>
    </source>
</evidence>
<keyword evidence="2" id="KW-0067">ATP-binding</keyword>
<evidence type="ECO:0000256" key="1">
    <source>
        <dbReference type="ARBA" id="ARBA00022741"/>
    </source>
</evidence>